<evidence type="ECO:0000256" key="4">
    <source>
        <dbReference type="ARBA" id="ARBA00022989"/>
    </source>
</evidence>
<dbReference type="NCBIfam" id="TIGR01297">
    <property type="entry name" value="CDF"/>
    <property type="match status" value="1"/>
</dbReference>
<dbReference type="EMBL" id="JALPRF010000001">
    <property type="protein sequence ID" value="MCK8490547.1"/>
    <property type="molecule type" value="Genomic_DNA"/>
</dbReference>
<feature type="transmembrane region" description="Helical" evidence="6">
    <location>
        <begin position="156"/>
        <end position="179"/>
    </location>
</feature>
<evidence type="ECO:0000256" key="3">
    <source>
        <dbReference type="ARBA" id="ARBA00022692"/>
    </source>
</evidence>
<sequence>MPASKTPIYSALAANLAIAITKFIAASVTGSSAMISEGIHSLVDTLNEILLLLGLARSKKPADANRPFGYGKEQYFWAFIVSILIFGVGGGVSFYEGITHLQHPEPIEKTLWNYIVLGIAFCFDGISFITAFKEFNRQRGTQPFWSSVKRSKDPSTFVVLFEDASDLLGLIVAFLGVFLGHQFNNPYFDGAASIIIGLILTAVSVVLARESRSLLMGESIEPQTLQKIVELVERDDAVTSVLQSPSMYLGPEEVIVMLVVDFHDALSTAELNKAIQRIRDAIQQHFPLVKHVFIEPGVPNQPVHAPKHGHPVR</sequence>
<dbReference type="InterPro" id="IPR040177">
    <property type="entry name" value="SLC30A9"/>
</dbReference>
<evidence type="ECO:0000313" key="9">
    <source>
        <dbReference type="Proteomes" id="UP001202180"/>
    </source>
</evidence>
<dbReference type="Proteomes" id="UP001202180">
    <property type="component" value="Unassembled WGS sequence"/>
</dbReference>
<comment type="subcellular location">
    <subcellularLocation>
        <location evidence="1">Membrane</location>
        <topology evidence="1">Multi-pass membrane protein</topology>
    </subcellularLocation>
</comment>
<keyword evidence="4 6" id="KW-1133">Transmembrane helix</keyword>
<dbReference type="RefSeq" id="WP_248475346.1">
    <property type="nucleotide sequence ID" value="NZ_JALPRF010000001.1"/>
</dbReference>
<dbReference type="SUPFAM" id="SSF161111">
    <property type="entry name" value="Cation efflux protein transmembrane domain-like"/>
    <property type="match status" value="1"/>
</dbReference>
<evidence type="ECO:0000256" key="5">
    <source>
        <dbReference type="ARBA" id="ARBA00023136"/>
    </source>
</evidence>
<feature type="transmembrane region" description="Helical" evidence="6">
    <location>
        <begin position="39"/>
        <end position="56"/>
    </location>
</feature>
<keyword evidence="5 6" id="KW-0472">Membrane</keyword>
<evidence type="ECO:0000313" key="8">
    <source>
        <dbReference type="EMBL" id="MCK8490547.1"/>
    </source>
</evidence>
<organism evidence="8 9">
    <name type="scientific">Spirosoma liriopis</name>
    <dbReference type="NCBI Taxonomy" id="2937440"/>
    <lineage>
        <taxon>Bacteria</taxon>
        <taxon>Pseudomonadati</taxon>
        <taxon>Bacteroidota</taxon>
        <taxon>Cytophagia</taxon>
        <taxon>Cytophagales</taxon>
        <taxon>Cytophagaceae</taxon>
        <taxon>Spirosoma</taxon>
    </lineage>
</organism>
<dbReference type="InterPro" id="IPR027469">
    <property type="entry name" value="Cation_efflux_TMD_sf"/>
</dbReference>
<feature type="transmembrane region" description="Helical" evidence="6">
    <location>
        <begin position="12"/>
        <end position="33"/>
    </location>
</feature>
<reference evidence="8 9" key="1">
    <citation type="submission" date="2022-04" db="EMBL/GenBank/DDBJ databases">
        <title>Spirosoma sp. strain RP8 genome sequencing and assembly.</title>
        <authorList>
            <person name="Jung Y."/>
        </authorList>
    </citation>
    <scope>NUCLEOTIDE SEQUENCE [LARGE SCALE GENOMIC DNA]</scope>
    <source>
        <strain evidence="8 9">RP8</strain>
    </source>
</reference>
<feature type="transmembrane region" description="Helical" evidence="6">
    <location>
        <begin position="115"/>
        <end position="135"/>
    </location>
</feature>
<protein>
    <submittedName>
        <fullName evidence="8">Cation diffusion facilitator family transporter</fullName>
    </submittedName>
</protein>
<dbReference type="Gene3D" id="1.20.1510.10">
    <property type="entry name" value="Cation efflux protein transmembrane domain"/>
    <property type="match status" value="1"/>
</dbReference>
<evidence type="ECO:0000256" key="6">
    <source>
        <dbReference type="SAM" id="Phobius"/>
    </source>
</evidence>
<dbReference type="SUPFAM" id="SSF160240">
    <property type="entry name" value="Cation efflux protein cytoplasmic domain-like"/>
    <property type="match status" value="1"/>
</dbReference>
<keyword evidence="9" id="KW-1185">Reference proteome</keyword>
<dbReference type="PANTHER" id="PTHR13414:SF9">
    <property type="entry name" value="PROTON-COUPLED ZINC ANTIPORTER SLC30A9, MITOCHONDRIAL"/>
    <property type="match status" value="1"/>
</dbReference>
<dbReference type="Pfam" id="PF01545">
    <property type="entry name" value="Cation_efflux"/>
    <property type="match status" value="1"/>
</dbReference>
<keyword evidence="3 6" id="KW-0812">Transmembrane</keyword>
<comment type="caution">
    <text evidence="8">The sequence shown here is derived from an EMBL/GenBank/DDBJ whole genome shotgun (WGS) entry which is preliminary data.</text>
</comment>
<name>A0ABT0HEG3_9BACT</name>
<dbReference type="PANTHER" id="PTHR13414">
    <property type="entry name" value="HUEL-CATION TRANSPORTER"/>
    <property type="match status" value="1"/>
</dbReference>
<evidence type="ECO:0000256" key="1">
    <source>
        <dbReference type="ARBA" id="ARBA00004141"/>
    </source>
</evidence>
<accession>A0ABT0HEG3</accession>
<evidence type="ECO:0000256" key="2">
    <source>
        <dbReference type="ARBA" id="ARBA00022448"/>
    </source>
</evidence>
<feature type="transmembrane region" description="Helical" evidence="6">
    <location>
        <begin position="76"/>
        <end position="95"/>
    </location>
</feature>
<gene>
    <name evidence="8" type="ORF">M0L20_01715</name>
</gene>
<keyword evidence="2" id="KW-0813">Transport</keyword>
<dbReference type="InterPro" id="IPR002524">
    <property type="entry name" value="Cation_efflux"/>
</dbReference>
<dbReference type="InterPro" id="IPR058533">
    <property type="entry name" value="Cation_efflux_TM"/>
</dbReference>
<proteinExistence type="predicted"/>
<evidence type="ECO:0000259" key="7">
    <source>
        <dbReference type="Pfam" id="PF01545"/>
    </source>
</evidence>
<feature type="domain" description="Cation efflux protein transmembrane" evidence="7">
    <location>
        <begin position="10"/>
        <end position="216"/>
    </location>
</feature>
<feature type="transmembrane region" description="Helical" evidence="6">
    <location>
        <begin position="191"/>
        <end position="208"/>
    </location>
</feature>
<dbReference type="InterPro" id="IPR036837">
    <property type="entry name" value="Cation_efflux_CTD_sf"/>
</dbReference>